<dbReference type="Gene3D" id="3.30.70.1060">
    <property type="entry name" value="Dimeric alpha+beta barrel"/>
    <property type="match status" value="1"/>
</dbReference>
<sequence length="98" mass="10893">MPHFVVTLANGPGWVDGQARRQQPGWDEHAAFMDGLVDDGFVLLGGPLGTGNRVLLVVRGDDEAEVERRLAADPWEPLQILRTVSIEPWTIWLDGVRH</sequence>
<protein>
    <submittedName>
        <fullName evidence="1">Uncharacterized protein YciI</fullName>
    </submittedName>
</protein>
<proteinExistence type="predicted"/>
<name>A0A853CHL6_9ACTN</name>
<dbReference type="Proteomes" id="UP000541969">
    <property type="component" value="Unassembled WGS sequence"/>
</dbReference>
<keyword evidence="2" id="KW-1185">Reference proteome</keyword>
<organism evidence="1 2">
    <name type="scientific">Petropleomorpha daqingensis</name>
    <dbReference type="NCBI Taxonomy" id="2026353"/>
    <lineage>
        <taxon>Bacteria</taxon>
        <taxon>Bacillati</taxon>
        <taxon>Actinomycetota</taxon>
        <taxon>Actinomycetes</taxon>
        <taxon>Geodermatophilales</taxon>
        <taxon>Geodermatophilaceae</taxon>
        <taxon>Petropleomorpha</taxon>
    </lineage>
</organism>
<dbReference type="InterPro" id="IPR011008">
    <property type="entry name" value="Dimeric_a/b-barrel"/>
</dbReference>
<comment type="caution">
    <text evidence="1">The sequence shown here is derived from an EMBL/GenBank/DDBJ whole genome shotgun (WGS) entry which is preliminary data.</text>
</comment>
<dbReference type="AlphaFoldDB" id="A0A853CHL6"/>
<dbReference type="SUPFAM" id="SSF54909">
    <property type="entry name" value="Dimeric alpha+beta barrel"/>
    <property type="match status" value="1"/>
</dbReference>
<evidence type="ECO:0000313" key="1">
    <source>
        <dbReference type="EMBL" id="NYJ06661.1"/>
    </source>
</evidence>
<accession>A0A853CHL6</accession>
<dbReference type="EMBL" id="JACBZT010000001">
    <property type="protein sequence ID" value="NYJ06661.1"/>
    <property type="molecule type" value="Genomic_DNA"/>
</dbReference>
<reference evidence="1 2" key="1">
    <citation type="submission" date="2020-07" db="EMBL/GenBank/DDBJ databases">
        <title>Sequencing the genomes of 1000 actinobacteria strains.</title>
        <authorList>
            <person name="Klenk H.-P."/>
        </authorList>
    </citation>
    <scope>NUCLEOTIDE SEQUENCE [LARGE SCALE GENOMIC DNA]</scope>
    <source>
        <strain evidence="1 2">DSM 104001</strain>
    </source>
</reference>
<evidence type="ECO:0000313" key="2">
    <source>
        <dbReference type="Proteomes" id="UP000541969"/>
    </source>
</evidence>
<gene>
    <name evidence="1" type="ORF">GGQ55_002939</name>
</gene>
<dbReference type="RefSeq" id="WP_179717940.1">
    <property type="nucleotide sequence ID" value="NZ_JACBZT010000001.1"/>
</dbReference>